<evidence type="ECO:0000313" key="2">
    <source>
        <dbReference type="Proteomes" id="UP000249886"/>
    </source>
</evidence>
<dbReference type="AlphaFoldDB" id="A0A6H9XQ51"/>
<comment type="caution">
    <text evidence="1">The sequence shown here is derived from an EMBL/GenBank/DDBJ whole genome shotgun (WGS) entry which is preliminary data.</text>
</comment>
<reference evidence="1 2" key="1">
    <citation type="submission" date="2018-06" db="EMBL/GenBank/DDBJ databases">
        <authorList>
            <consortium name="Pathogen Informatics"/>
            <person name="Doyle S."/>
        </authorList>
    </citation>
    <scope>NUCLEOTIDE SEQUENCE [LARGE SCALE GENOMIC DNA]</scope>
    <source>
        <strain evidence="1 2">NCTC10254</strain>
    </source>
</reference>
<dbReference type="RefSeq" id="WP_005525280.1">
    <property type="nucleotide sequence ID" value="NZ_CP050134.2"/>
</dbReference>
<name>A0A6H9XQ51_9CORY</name>
<accession>A0A6H9XQ51</accession>
<dbReference type="EMBL" id="UARK01000011">
    <property type="protein sequence ID" value="SPW28486.1"/>
    <property type="molecule type" value="Genomic_DNA"/>
</dbReference>
<protein>
    <submittedName>
        <fullName evidence="1">Uncharacterized protein</fullName>
    </submittedName>
</protein>
<sequence>MIDGIYDVAFRYTRDARWEAYALSHSAYGFGDTLAEARKDITEALALLVEQPENRIRLNEYHERLISAADEHHADVWLRVHHDADPNCALSRREIVGKLQNEPDAWGSFDNGLSLNGDIIVLACLPDDILGDVFAQVASAHRLYLAVPYPNRLCLRRMHTNEATGRTPESEINIASFNLGAGSTVDDFIRVTSADHNHDATREEYLVA</sequence>
<organism evidence="1 2">
    <name type="scientific">Corynebacterium matruchotii</name>
    <dbReference type="NCBI Taxonomy" id="43768"/>
    <lineage>
        <taxon>Bacteria</taxon>
        <taxon>Bacillati</taxon>
        <taxon>Actinomycetota</taxon>
        <taxon>Actinomycetes</taxon>
        <taxon>Mycobacteriales</taxon>
        <taxon>Corynebacteriaceae</taxon>
        <taxon>Corynebacterium</taxon>
    </lineage>
</organism>
<proteinExistence type="predicted"/>
<evidence type="ECO:0000313" key="1">
    <source>
        <dbReference type="EMBL" id="SPW28486.1"/>
    </source>
</evidence>
<gene>
    <name evidence="1" type="ORF">NCTC10254_01431</name>
</gene>
<dbReference type="Proteomes" id="UP000249886">
    <property type="component" value="Unassembled WGS sequence"/>
</dbReference>
<dbReference type="GeneID" id="84573704"/>